<dbReference type="Pfam" id="PF21203">
    <property type="entry name" value="ECM10"/>
    <property type="match status" value="1"/>
</dbReference>
<evidence type="ECO:0000256" key="1">
    <source>
        <dbReference type="SAM" id="SignalP"/>
    </source>
</evidence>
<sequence length="197" mass="21291">MRLNFLVGLVLAFVTSLAVAVEAPSSLEVFVWPMSAAKSQTLARVSYNSTTATLVSYSAPKLVADDDTVRVGFYQPSGAWSGVVTSASNFAAGKDKSLSLLLNAENQVYHVGFQAIDKPVDAKTSKTKKSASKETDTLHVRIEKTATAPGPHLNKPVLLKADGTADEPEAEKTFFQKYWWMIAGFLVLQMVMSGTKE</sequence>
<proteinExistence type="predicted"/>
<dbReference type="PANTHER" id="PTHR39219:SF1">
    <property type="entry name" value="ER MEMBRANE PROTEIN COMPLEX SUBUNIT 10"/>
    <property type="match status" value="1"/>
</dbReference>
<feature type="signal peptide" evidence="1">
    <location>
        <begin position="1"/>
        <end position="20"/>
    </location>
</feature>
<feature type="chain" id="PRO_5042997673" evidence="1">
    <location>
        <begin position="21"/>
        <end position="197"/>
    </location>
</feature>
<protein>
    <submittedName>
        <fullName evidence="2">Uncharacterized protein</fullName>
    </submittedName>
</protein>
<reference evidence="2 3" key="1">
    <citation type="submission" date="2023-11" db="EMBL/GenBank/DDBJ databases">
        <title>An acidophilic fungus is an integral part of prey digestion in a carnivorous sundew plant.</title>
        <authorList>
            <person name="Tsai I.J."/>
        </authorList>
    </citation>
    <scope>NUCLEOTIDE SEQUENCE [LARGE SCALE GENOMIC DNA]</scope>
    <source>
        <strain evidence="2">169a</strain>
    </source>
</reference>
<organism evidence="2 3">
    <name type="scientific">Acrodontium crateriforme</name>
    <dbReference type="NCBI Taxonomy" id="150365"/>
    <lineage>
        <taxon>Eukaryota</taxon>
        <taxon>Fungi</taxon>
        <taxon>Dikarya</taxon>
        <taxon>Ascomycota</taxon>
        <taxon>Pezizomycotina</taxon>
        <taxon>Dothideomycetes</taxon>
        <taxon>Dothideomycetidae</taxon>
        <taxon>Mycosphaerellales</taxon>
        <taxon>Teratosphaeriaceae</taxon>
        <taxon>Acrodontium</taxon>
    </lineage>
</organism>
<keyword evidence="1" id="KW-0732">Signal</keyword>
<evidence type="ECO:0000313" key="2">
    <source>
        <dbReference type="EMBL" id="WPH02882.1"/>
    </source>
</evidence>
<dbReference type="AlphaFoldDB" id="A0AAQ3MCV5"/>
<keyword evidence="3" id="KW-1185">Reference proteome</keyword>
<gene>
    <name evidence="2" type="ORF">R9X50_00575000</name>
</gene>
<dbReference type="EMBL" id="CP138588">
    <property type="protein sequence ID" value="WPH02882.1"/>
    <property type="molecule type" value="Genomic_DNA"/>
</dbReference>
<accession>A0AAQ3MCV5</accession>
<evidence type="ECO:0000313" key="3">
    <source>
        <dbReference type="Proteomes" id="UP001303373"/>
    </source>
</evidence>
<dbReference type="Proteomes" id="UP001303373">
    <property type="component" value="Chromosome 9"/>
</dbReference>
<name>A0AAQ3MCV5_9PEZI</name>
<dbReference type="PANTHER" id="PTHR39219">
    <property type="entry name" value="ER MEMBRANE PROTEIN COMPLEX SUBUNIT 10"/>
    <property type="match status" value="1"/>
</dbReference>